<dbReference type="AlphaFoldDB" id="A0AAF3EX56"/>
<evidence type="ECO:0000256" key="1">
    <source>
        <dbReference type="SAM" id="SignalP"/>
    </source>
</evidence>
<reference evidence="3" key="1">
    <citation type="submission" date="2024-02" db="UniProtKB">
        <authorList>
            <consortium name="WormBaseParasite"/>
        </authorList>
    </citation>
    <scope>IDENTIFICATION</scope>
</reference>
<evidence type="ECO:0000313" key="3">
    <source>
        <dbReference type="WBParaSite" id="MBELARI_LOCUS18791"/>
    </source>
</evidence>
<feature type="signal peptide" evidence="1">
    <location>
        <begin position="1"/>
        <end position="19"/>
    </location>
</feature>
<proteinExistence type="predicted"/>
<name>A0AAF3EX56_9BILA</name>
<evidence type="ECO:0000313" key="2">
    <source>
        <dbReference type="Proteomes" id="UP000887575"/>
    </source>
</evidence>
<dbReference type="Proteomes" id="UP000887575">
    <property type="component" value="Unassembled WGS sequence"/>
</dbReference>
<feature type="chain" id="PRO_5042259990" evidence="1">
    <location>
        <begin position="20"/>
        <end position="182"/>
    </location>
</feature>
<accession>A0AAF3EX56</accession>
<organism evidence="2 3">
    <name type="scientific">Mesorhabditis belari</name>
    <dbReference type="NCBI Taxonomy" id="2138241"/>
    <lineage>
        <taxon>Eukaryota</taxon>
        <taxon>Metazoa</taxon>
        <taxon>Ecdysozoa</taxon>
        <taxon>Nematoda</taxon>
        <taxon>Chromadorea</taxon>
        <taxon>Rhabditida</taxon>
        <taxon>Rhabditina</taxon>
        <taxon>Rhabditomorpha</taxon>
        <taxon>Rhabditoidea</taxon>
        <taxon>Rhabditidae</taxon>
        <taxon>Mesorhabditinae</taxon>
        <taxon>Mesorhabditis</taxon>
    </lineage>
</organism>
<dbReference type="WBParaSite" id="MBELARI_LOCUS18791">
    <property type="protein sequence ID" value="MBELARI_LOCUS18791"/>
    <property type="gene ID" value="MBELARI_LOCUS18791"/>
</dbReference>
<keyword evidence="1" id="KW-0732">Signal</keyword>
<keyword evidence="2" id="KW-1185">Reference proteome</keyword>
<protein>
    <submittedName>
        <fullName evidence="3">Uncharacterized protein</fullName>
    </submittedName>
</protein>
<sequence length="182" mass="19697">MSLFKVMTLVAAYFLAIKACAPDVNDLATIGSATVTFQPSASWTWDATNAGTPGSQAEADANINDDLELAFYRAVAKNGVNVLLKKIELTGTGLPVDRSMACEDLIFTLVFDTAVPPYLAYCSPITPNFETPYIVDDITVVVTLETPIAVDTFKELMEDILSDLRQSNRASPPSNDASFDFQ</sequence>